<comment type="caution">
    <text evidence="1">The sequence shown here is derived from an EMBL/GenBank/DDBJ whole genome shotgun (WGS) entry which is preliminary data.</text>
</comment>
<evidence type="ECO:0000313" key="1">
    <source>
        <dbReference type="EMBL" id="KAJ7686732.1"/>
    </source>
</evidence>
<sequence length="176" mass="19782">MELEGASKEEEQQLLSCLKGAKWFLNENVGVPECNGMKDGEHIGCDVCSDYTCHVGEEFGSGNGSLKAARMLQKLYTVAEAQIDRADLLNAIKNWCDKVAELKVDIRIVQQSKDRALNKLCDIWKHLVKLEAAREHIALADEAQVQVDVLEDLIKQQAQHIVRLDDETLTIEHQVK</sequence>
<name>A0AAD7GE48_MYCRO</name>
<dbReference type="EMBL" id="JARKIE010000094">
    <property type="protein sequence ID" value="KAJ7686732.1"/>
    <property type="molecule type" value="Genomic_DNA"/>
</dbReference>
<gene>
    <name evidence="1" type="ORF">B0H17DRAFT_1204154</name>
</gene>
<evidence type="ECO:0000313" key="2">
    <source>
        <dbReference type="Proteomes" id="UP001221757"/>
    </source>
</evidence>
<reference evidence="1" key="1">
    <citation type="submission" date="2023-03" db="EMBL/GenBank/DDBJ databases">
        <title>Massive genome expansion in bonnet fungi (Mycena s.s.) driven by repeated elements and novel gene families across ecological guilds.</title>
        <authorList>
            <consortium name="Lawrence Berkeley National Laboratory"/>
            <person name="Harder C.B."/>
            <person name="Miyauchi S."/>
            <person name="Viragh M."/>
            <person name="Kuo A."/>
            <person name="Thoen E."/>
            <person name="Andreopoulos B."/>
            <person name="Lu D."/>
            <person name="Skrede I."/>
            <person name="Drula E."/>
            <person name="Henrissat B."/>
            <person name="Morin E."/>
            <person name="Kohler A."/>
            <person name="Barry K."/>
            <person name="LaButti K."/>
            <person name="Morin E."/>
            <person name="Salamov A."/>
            <person name="Lipzen A."/>
            <person name="Mereny Z."/>
            <person name="Hegedus B."/>
            <person name="Baldrian P."/>
            <person name="Stursova M."/>
            <person name="Weitz H."/>
            <person name="Taylor A."/>
            <person name="Grigoriev I.V."/>
            <person name="Nagy L.G."/>
            <person name="Martin F."/>
            <person name="Kauserud H."/>
        </authorList>
    </citation>
    <scope>NUCLEOTIDE SEQUENCE</scope>
    <source>
        <strain evidence="1">CBHHK067</strain>
    </source>
</reference>
<accession>A0AAD7GE48</accession>
<dbReference type="Proteomes" id="UP001221757">
    <property type="component" value="Unassembled WGS sequence"/>
</dbReference>
<proteinExistence type="predicted"/>
<dbReference type="AlphaFoldDB" id="A0AAD7GE48"/>
<keyword evidence="2" id="KW-1185">Reference proteome</keyword>
<protein>
    <submittedName>
        <fullName evidence="1">Uncharacterized protein</fullName>
    </submittedName>
</protein>
<organism evidence="1 2">
    <name type="scientific">Mycena rosella</name>
    <name type="common">Pink bonnet</name>
    <name type="synonym">Agaricus rosellus</name>
    <dbReference type="NCBI Taxonomy" id="1033263"/>
    <lineage>
        <taxon>Eukaryota</taxon>
        <taxon>Fungi</taxon>
        <taxon>Dikarya</taxon>
        <taxon>Basidiomycota</taxon>
        <taxon>Agaricomycotina</taxon>
        <taxon>Agaricomycetes</taxon>
        <taxon>Agaricomycetidae</taxon>
        <taxon>Agaricales</taxon>
        <taxon>Marasmiineae</taxon>
        <taxon>Mycenaceae</taxon>
        <taxon>Mycena</taxon>
    </lineage>
</organism>